<name>A0A4V2KSN0_9HYPH</name>
<dbReference type="Proteomes" id="UP000292781">
    <property type="component" value="Unassembled WGS sequence"/>
</dbReference>
<dbReference type="RefSeq" id="WP_131311413.1">
    <property type="nucleotide sequence ID" value="NZ_SJFN01000042.1"/>
</dbReference>
<organism evidence="2 3">
    <name type="scientific">Siculibacillus lacustris</name>
    <dbReference type="NCBI Taxonomy" id="1549641"/>
    <lineage>
        <taxon>Bacteria</taxon>
        <taxon>Pseudomonadati</taxon>
        <taxon>Pseudomonadota</taxon>
        <taxon>Alphaproteobacteria</taxon>
        <taxon>Hyphomicrobiales</taxon>
        <taxon>Ancalomicrobiaceae</taxon>
        <taxon>Siculibacillus</taxon>
    </lineage>
</organism>
<feature type="domain" description="YspA cpYpsA-related SLOG" evidence="1">
    <location>
        <begin position="1"/>
        <end position="63"/>
    </location>
</feature>
<protein>
    <submittedName>
        <fullName evidence="2">DUF2493 domain-containing protein</fullName>
    </submittedName>
</protein>
<sequence>MRVLVTGGRDYQDFNRVGAVLGKLKAEHGIECVITGCADGADRWARNWARLHQTDLAMFAARWLVDGRKAGPLLNQRMIDEGKPDLVVAFPGGRGTADMVRRAKAASIEVMEVTG</sequence>
<proteinExistence type="predicted"/>
<evidence type="ECO:0000313" key="3">
    <source>
        <dbReference type="Proteomes" id="UP000292781"/>
    </source>
</evidence>
<accession>A0A4V2KSN0</accession>
<gene>
    <name evidence="2" type="ORF">EYW49_20060</name>
</gene>
<dbReference type="Pfam" id="PF10686">
    <property type="entry name" value="YAcAr"/>
    <property type="match status" value="1"/>
</dbReference>
<dbReference type="EMBL" id="SJFN01000042">
    <property type="protein sequence ID" value="TBW33578.1"/>
    <property type="molecule type" value="Genomic_DNA"/>
</dbReference>
<comment type="caution">
    <text evidence="2">The sequence shown here is derived from an EMBL/GenBank/DDBJ whole genome shotgun (WGS) entry which is preliminary data.</text>
</comment>
<dbReference type="InterPro" id="IPR019627">
    <property type="entry name" value="YAcAr"/>
</dbReference>
<reference evidence="2 3" key="1">
    <citation type="submission" date="2019-02" db="EMBL/GenBank/DDBJ databases">
        <title>Siculibacillus lacustris gen. nov., sp. nov., a new rosette-forming bacterium isolated from a freshwater crater lake (Lake St. Ana, Romania).</title>
        <authorList>
            <person name="Felfoldi T."/>
            <person name="Marton Z."/>
            <person name="Szabo A."/>
            <person name="Mentes A."/>
            <person name="Boka K."/>
            <person name="Marialigeti K."/>
            <person name="Mathe I."/>
            <person name="Koncz M."/>
            <person name="Schumann P."/>
            <person name="Toth E."/>
        </authorList>
    </citation>
    <scope>NUCLEOTIDE SEQUENCE [LARGE SCALE GENOMIC DNA]</scope>
    <source>
        <strain evidence="2 3">SA-279</strain>
    </source>
</reference>
<keyword evidence="3" id="KW-1185">Reference proteome</keyword>
<dbReference type="AlphaFoldDB" id="A0A4V2KSN0"/>
<evidence type="ECO:0000313" key="2">
    <source>
        <dbReference type="EMBL" id="TBW33578.1"/>
    </source>
</evidence>
<dbReference type="OrthoDB" id="572639at2"/>
<evidence type="ECO:0000259" key="1">
    <source>
        <dbReference type="Pfam" id="PF10686"/>
    </source>
</evidence>